<dbReference type="RefSeq" id="WP_101495968.1">
    <property type="nucleotide sequence ID" value="NZ_LNJZ01000003.1"/>
</dbReference>
<comment type="caution">
    <text evidence="5">The sequence shown here is derived from an EMBL/GenBank/DDBJ whole genome shotgun (WGS) entry which is preliminary data.</text>
</comment>
<proteinExistence type="predicted"/>
<dbReference type="PANTHER" id="PTHR33121">
    <property type="entry name" value="CYCLIC DI-GMP PHOSPHODIESTERASE PDEF"/>
    <property type="match status" value="1"/>
</dbReference>
<dbReference type="Gene3D" id="3.40.50.2300">
    <property type="match status" value="1"/>
</dbReference>
<name>A0A4R6U0C6_9GAMM</name>
<dbReference type="InterPro" id="IPR050706">
    <property type="entry name" value="Cyclic-di-GMP_PDE-like"/>
</dbReference>
<keyword evidence="1" id="KW-0597">Phosphoprotein</keyword>
<dbReference type="InterPro" id="IPR001789">
    <property type="entry name" value="Sig_transdc_resp-reg_receiver"/>
</dbReference>
<dbReference type="EMBL" id="SNYK01000006">
    <property type="protein sequence ID" value="TDQ37809.1"/>
    <property type="molecule type" value="Genomic_DNA"/>
</dbReference>
<dbReference type="SUPFAM" id="SSF141868">
    <property type="entry name" value="EAL domain-like"/>
    <property type="match status" value="1"/>
</dbReference>
<dbReference type="InterPro" id="IPR035919">
    <property type="entry name" value="EAL_sf"/>
</dbReference>
<dbReference type="PROSITE" id="PS50110">
    <property type="entry name" value="RESPONSE_REGULATORY"/>
    <property type="match status" value="1"/>
</dbReference>
<evidence type="ECO:0000313" key="5">
    <source>
        <dbReference type="EMBL" id="TDQ37809.1"/>
    </source>
</evidence>
<evidence type="ECO:0000259" key="2">
    <source>
        <dbReference type="PROSITE" id="PS50110"/>
    </source>
</evidence>
<dbReference type="InterPro" id="IPR001633">
    <property type="entry name" value="EAL_dom"/>
</dbReference>
<sequence length="730" mass="81041">MAADKDVLVFLDDETVAESYEEQAVWPVLLVDDEPDVHAATEMALRNLRFEGGTLAFTHAYSDAEARKILQQSPPFAVAVIDVVMEREDAGLELVRYIREELRDTSLRIVLRTGQPGYAPEISTIQNYDINDYRTKSELTQTRLFSSMTMAIRSYAQIRQIEASRSGLEKILDAARELGRPSGLHQFSRGLLTQLCALLRVDCDSLVCAAIRPSTQQPYVLAAAGRYSDWVGMPLHDLPNSGMRTRLEQSLVQRRHLLDGELSLFLGGTEGQALAAYLNIERELDSIEQQLLKVFCSNMSAAFENLQLYLDIETLAFQDTLVGLPNRNALLRMLEQEQAEGRTLALIDLDNFADINNILDENFGDAVLQAVAARLGERTSDDTMVARLASNLFGLYGTEAEVNPQVIEALFAEPFAISNGESLRLSATSGLVRTDGKCGAELLKNAGAALKQAKRLLRGKSLYFRAEQSRAARDRINMLQMLRSALSEQHLELYYQPFIRLHDREVVGAECLLRWRTPDGQFIAPDVFIPIAEQSGLMIAIGEWVLRTALNWRAAMNGRVAPDFRVAVNISHAQFAEPSFVGNLLRILREAGVPGYQLELELTESVAIENFERLKAKLEQIQAEGIEIAMDDFGTGYSSLSVLQRLHLNRLKIDRSFVSGEESSGSFSMVETIIAMADHLQLKTIAEGIETESQCAALLASGCQDGQGYLFARPMSEADFSSWLEARAGG</sequence>
<dbReference type="PROSITE" id="PS50883">
    <property type="entry name" value="EAL"/>
    <property type="match status" value="1"/>
</dbReference>
<dbReference type="InterPro" id="IPR011006">
    <property type="entry name" value="CheY-like_superfamily"/>
</dbReference>
<gene>
    <name evidence="5" type="ORF">DFQ45_10635</name>
</gene>
<dbReference type="PROSITE" id="PS50887">
    <property type="entry name" value="GGDEF"/>
    <property type="match status" value="1"/>
</dbReference>
<dbReference type="Pfam" id="PF00990">
    <property type="entry name" value="GGDEF"/>
    <property type="match status" value="1"/>
</dbReference>
<dbReference type="NCBIfam" id="TIGR00254">
    <property type="entry name" value="GGDEF"/>
    <property type="match status" value="1"/>
</dbReference>
<dbReference type="SUPFAM" id="SSF55073">
    <property type="entry name" value="Nucleotide cyclase"/>
    <property type="match status" value="1"/>
</dbReference>
<feature type="domain" description="EAL" evidence="3">
    <location>
        <begin position="475"/>
        <end position="728"/>
    </location>
</feature>
<feature type="modified residue" description="4-aspartylphosphate" evidence="1">
    <location>
        <position position="82"/>
    </location>
</feature>
<dbReference type="CDD" id="cd01948">
    <property type="entry name" value="EAL"/>
    <property type="match status" value="1"/>
</dbReference>
<dbReference type="SUPFAM" id="SSF52172">
    <property type="entry name" value="CheY-like"/>
    <property type="match status" value="1"/>
</dbReference>
<evidence type="ECO:0000259" key="3">
    <source>
        <dbReference type="PROSITE" id="PS50883"/>
    </source>
</evidence>
<dbReference type="Gene3D" id="3.30.70.270">
    <property type="match status" value="1"/>
</dbReference>
<reference evidence="5 6" key="1">
    <citation type="submission" date="2019-03" db="EMBL/GenBank/DDBJ databases">
        <title>Genomic Encyclopedia of Type Strains, Phase IV (KMG-IV): sequencing the most valuable type-strain genomes for metagenomic binning, comparative biology and taxonomic classification.</title>
        <authorList>
            <person name="Goeker M."/>
        </authorList>
    </citation>
    <scope>NUCLEOTIDE SEQUENCE [LARGE SCALE GENOMIC DNA]</scope>
    <source>
        <strain evidence="5 6">DSM 28679</strain>
    </source>
</reference>
<dbReference type="InterPro" id="IPR043128">
    <property type="entry name" value="Rev_trsase/Diguanyl_cyclase"/>
</dbReference>
<dbReference type="OrthoDB" id="9813903at2"/>
<dbReference type="Proteomes" id="UP000294575">
    <property type="component" value="Unassembled WGS sequence"/>
</dbReference>
<dbReference type="SMART" id="SM00052">
    <property type="entry name" value="EAL"/>
    <property type="match status" value="1"/>
</dbReference>
<feature type="domain" description="Response regulatory" evidence="2">
    <location>
        <begin position="27"/>
        <end position="151"/>
    </location>
</feature>
<dbReference type="InterPro" id="IPR029787">
    <property type="entry name" value="Nucleotide_cyclase"/>
</dbReference>
<dbReference type="CDD" id="cd01949">
    <property type="entry name" value="GGDEF"/>
    <property type="match status" value="1"/>
</dbReference>
<dbReference type="InterPro" id="IPR000160">
    <property type="entry name" value="GGDEF_dom"/>
</dbReference>
<evidence type="ECO:0000259" key="4">
    <source>
        <dbReference type="PROSITE" id="PS50887"/>
    </source>
</evidence>
<dbReference type="Gene3D" id="3.20.20.450">
    <property type="entry name" value="EAL domain"/>
    <property type="match status" value="1"/>
</dbReference>
<evidence type="ECO:0000313" key="6">
    <source>
        <dbReference type="Proteomes" id="UP000294575"/>
    </source>
</evidence>
<dbReference type="GO" id="GO:0071111">
    <property type="term" value="F:cyclic-guanylate-specific phosphodiesterase activity"/>
    <property type="evidence" value="ECO:0007669"/>
    <property type="project" value="InterPro"/>
</dbReference>
<evidence type="ECO:0000256" key="1">
    <source>
        <dbReference type="PROSITE-ProRule" id="PRU00169"/>
    </source>
</evidence>
<dbReference type="InterPro" id="IPR021800">
    <property type="entry name" value="DUF3369"/>
</dbReference>
<dbReference type="SMART" id="SM00267">
    <property type="entry name" value="GGDEF"/>
    <property type="match status" value="1"/>
</dbReference>
<dbReference type="PANTHER" id="PTHR33121:SF70">
    <property type="entry name" value="SIGNALING PROTEIN YKOW"/>
    <property type="match status" value="1"/>
</dbReference>
<dbReference type="Pfam" id="PF11849">
    <property type="entry name" value="DUF3369"/>
    <property type="match status" value="1"/>
</dbReference>
<dbReference type="GO" id="GO:0000160">
    <property type="term" value="P:phosphorelay signal transduction system"/>
    <property type="evidence" value="ECO:0007669"/>
    <property type="project" value="InterPro"/>
</dbReference>
<keyword evidence="6" id="KW-1185">Reference proteome</keyword>
<dbReference type="Pfam" id="PF00563">
    <property type="entry name" value="EAL"/>
    <property type="match status" value="1"/>
</dbReference>
<dbReference type="AlphaFoldDB" id="A0A4R6U0C6"/>
<accession>A0A4R6U0C6</accession>
<feature type="domain" description="GGDEF" evidence="4">
    <location>
        <begin position="340"/>
        <end position="468"/>
    </location>
</feature>
<protein>
    <submittedName>
        <fullName evidence="5">Diguanylate cyclase (GGDEF)-like protein</fullName>
    </submittedName>
</protein>
<organism evidence="5 6">
    <name type="scientific">Thiopseudomonas denitrificans</name>
    <dbReference type="NCBI Taxonomy" id="1501432"/>
    <lineage>
        <taxon>Bacteria</taxon>
        <taxon>Pseudomonadati</taxon>
        <taxon>Pseudomonadota</taxon>
        <taxon>Gammaproteobacteria</taxon>
        <taxon>Pseudomonadales</taxon>
        <taxon>Pseudomonadaceae</taxon>
        <taxon>Thiopseudomonas</taxon>
    </lineage>
</organism>